<feature type="region of interest" description="Disordered" evidence="3">
    <location>
        <begin position="284"/>
        <end position="326"/>
    </location>
</feature>
<feature type="domain" description="Ras-associating" evidence="5">
    <location>
        <begin position="339"/>
        <end position="454"/>
    </location>
</feature>
<accession>A0A0M8MSF9</accession>
<dbReference type="CDD" id="cd17043">
    <property type="entry name" value="RA"/>
    <property type="match status" value="1"/>
</dbReference>
<comment type="caution">
    <text evidence="6">The sequence shown here is derived from an EMBL/GenBank/DDBJ whole genome shotgun (WGS) entry which is preliminary data.</text>
</comment>
<evidence type="ECO:0000259" key="4">
    <source>
        <dbReference type="PROSITE" id="PS50002"/>
    </source>
</evidence>
<feature type="compositionally biased region" description="Low complexity" evidence="3">
    <location>
        <begin position="840"/>
        <end position="859"/>
    </location>
</feature>
<dbReference type="AlphaFoldDB" id="A0A0M8MSF9"/>
<feature type="compositionally biased region" description="Low complexity" evidence="3">
    <location>
        <begin position="500"/>
        <end position="510"/>
    </location>
</feature>
<evidence type="ECO:0000256" key="1">
    <source>
        <dbReference type="ARBA" id="ARBA00022443"/>
    </source>
</evidence>
<dbReference type="Pfam" id="PF00788">
    <property type="entry name" value="RA"/>
    <property type="match status" value="1"/>
</dbReference>
<feature type="compositionally biased region" description="Low complexity" evidence="3">
    <location>
        <begin position="293"/>
        <end position="304"/>
    </location>
</feature>
<dbReference type="SUPFAM" id="SSF50044">
    <property type="entry name" value="SH3-domain"/>
    <property type="match status" value="1"/>
</dbReference>
<feature type="compositionally biased region" description="Low complexity" evidence="3">
    <location>
        <begin position="823"/>
        <end position="832"/>
    </location>
</feature>
<dbReference type="GO" id="GO:0051286">
    <property type="term" value="C:cell tip"/>
    <property type="evidence" value="ECO:0007669"/>
    <property type="project" value="TreeGrafter"/>
</dbReference>
<feature type="compositionally biased region" description="Basic and acidic residues" evidence="3">
    <location>
        <begin position="199"/>
        <end position="212"/>
    </location>
</feature>
<dbReference type="InterPro" id="IPR053039">
    <property type="entry name" value="Polarity_Bud-Selection_Reg"/>
</dbReference>
<dbReference type="Pfam" id="PF00018">
    <property type="entry name" value="SH3_1"/>
    <property type="match status" value="1"/>
</dbReference>
<dbReference type="GO" id="GO:0015630">
    <property type="term" value="C:microtubule cytoskeleton"/>
    <property type="evidence" value="ECO:0007669"/>
    <property type="project" value="TreeGrafter"/>
</dbReference>
<dbReference type="Proteomes" id="UP000037751">
    <property type="component" value="Unassembled WGS sequence"/>
</dbReference>
<dbReference type="EMBL" id="LGAV01000001">
    <property type="protein sequence ID" value="KOS15847.1"/>
    <property type="molecule type" value="Genomic_DNA"/>
</dbReference>
<feature type="compositionally biased region" description="Polar residues" evidence="3">
    <location>
        <begin position="682"/>
        <end position="694"/>
    </location>
</feature>
<feature type="region of interest" description="Disordered" evidence="3">
    <location>
        <begin position="956"/>
        <end position="979"/>
    </location>
</feature>
<dbReference type="VEuPathDB" id="FungiDB:Malapachy_3242"/>
<dbReference type="Gene3D" id="2.30.30.40">
    <property type="entry name" value="SH3 Domains"/>
    <property type="match status" value="1"/>
</dbReference>
<feature type="region of interest" description="Disordered" evidence="3">
    <location>
        <begin position="487"/>
        <end position="510"/>
    </location>
</feature>
<feature type="compositionally biased region" description="Acidic residues" evidence="3">
    <location>
        <begin position="236"/>
        <end position="252"/>
    </location>
</feature>
<dbReference type="PROSITE" id="PS50200">
    <property type="entry name" value="RA"/>
    <property type="match status" value="1"/>
</dbReference>
<feature type="region of interest" description="Disordered" evidence="3">
    <location>
        <begin position="1"/>
        <end position="25"/>
    </location>
</feature>
<gene>
    <name evidence="6" type="ORF">Malapachy_3242</name>
</gene>
<dbReference type="InterPro" id="IPR036028">
    <property type="entry name" value="SH3-like_dom_sf"/>
</dbReference>
<dbReference type="FunFam" id="2.30.30.40:FF:000035">
    <property type="entry name" value="SH3 domain containing protein"/>
    <property type="match status" value="1"/>
</dbReference>
<dbReference type="GO" id="GO:0008104">
    <property type="term" value="P:intracellular protein localization"/>
    <property type="evidence" value="ECO:0007669"/>
    <property type="project" value="TreeGrafter"/>
</dbReference>
<dbReference type="GO" id="GO:0030950">
    <property type="term" value="P:establishment or maintenance of actin cytoskeleton polarity"/>
    <property type="evidence" value="ECO:0007669"/>
    <property type="project" value="TreeGrafter"/>
</dbReference>
<dbReference type="GO" id="GO:0007165">
    <property type="term" value="P:signal transduction"/>
    <property type="evidence" value="ECO:0007669"/>
    <property type="project" value="InterPro"/>
</dbReference>
<dbReference type="SMART" id="SM00314">
    <property type="entry name" value="RA"/>
    <property type="match status" value="1"/>
</dbReference>
<evidence type="ECO:0000259" key="5">
    <source>
        <dbReference type="PROSITE" id="PS50200"/>
    </source>
</evidence>
<dbReference type="GeneID" id="28729595"/>
<evidence type="ECO:0008006" key="8">
    <source>
        <dbReference type="Google" id="ProtNLM"/>
    </source>
</evidence>
<dbReference type="InterPro" id="IPR000159">
    <property type="entry name" value="RA_dom"/>
</dbReference>
<feature type="region of interest" description="Disordered" evidence="3">
    <location>
        <begin position="820"/>
        <end position="859"/>
    </location>
</feature>
<feature type="region of interest" description="Disordered" evidence="3">
    <location>
        <begin position="46"/>
        <end position="79"/>
    </location>
</feature>
<feature type="region of interest" description="Disordered" evidence="3">
    <location>
        <begin position="879"/>
        <end position="932"/>
    </location>
</feature>
<evidence type="ECO:0000313" key="7">
    <source>
        <dbReference type="Proteomes" id="UP000037751"/>
    </source>
</evidence>
<organism evidence="6 7">
    <name type="scientific">Malassezia pachydermatis</name>
    <dbReference type="NCBI Taxonomy" id="77020"/>
    <lineage>
        <taxon>Eukaryota</taxon>
        <taxon>Fungi</taxon>
        <taxon>Dikarya</taxon>
        <taxon>Basidiomycota</taxon>
        <taxon>Ustilaginomycotina</taxon>
        <taxon>Malasseziomycetes</taxon>
        <taxon>Malasseziales</taxon>
        <taxon>Malasseziaceae</taxon>
        <taxon>Malassezia</taxon>
    </lineage>
</organism>
<evidence type="ECO:0000313" key="6">
    <source>
        <dbReference type="EMBL" id="KOS15847.1"/>
    </source>
</evidence>
<dbReference type="SMART" id="SM00326">
    <property type="entry name" value="SH3"/>
    <property type="match status" value="1"/>
</dbReference>
<dbReference type="Gene3D" id="3.10.20.90">
    <property type="entry name" value="Phosphatidylinositol 3-kinase Catalytic Subunit, Chain A, domain 1"/>
    <property type="match status" value="1"/>
</dbReference>
<feature type="compositionally biased region" description="Basic and acidic residues" evidence="3">
    <location>
        <begin position="313"/>
        <end position="323"/>
    </location>
</feature>
<dbReference type="InterPro" id="IPR001452">
    <property type="entry name" value="SH3_domain"/>
</dbReference>
<dbReference type="PROSITE" id="PS50002">
    <property type="entry name" value="SH3"/>
    <property type="match status" value="1"/>
</dbReference>
<dbReference type="RefSeq" id="XP_017993479.1">
    <property type="nucleotide sequence ID" value="XM_018137719.1"/>
</dbReference>
<sequence>MRPADDQAYDPHSLELEEEDSYDAQAVDSQLDSDYITYSAEHDYEYTGAEHDGDMPDDAMYDDDDFDDDFDDELSSSPSIPDENINFDLVYALHTFIATVDGQATVQKGDHLVLLDDSNSYWWLVRVMPSQEVGYIPAENIETPYERLARLNKHRNVEIATATEEDTEPMYSEGPSGFLVKARTYGGINKHSGKLSALSRREVSHPDEEHAQRSPPKKQAVLFGQSEYVEHSGNEASDEEDEEAEEHGEEESAVAYEGRYEYDAASVEDEGDENQAPAVMSSTPIAGEAPRLASTSASTISPTIGLYPTSDDDTSREPREETRRSKRTSLLGMPGTEKTFTVVRLFAGDTIQSDATFKTVLLSPTTTASELLRQAMQRFHLTEDENDYAVVLRHADGDEQTLESSAYPLQMLEALADHMGNTSHNDSSQHDSVTSLMSLVDTSSSRIMFDYSDDRYGKLFLVRRTSSLDDVDKLLASTPALTAMLSPSAPVTSPTKAKMAPSPSTPAAAPASDTLLRFTVQLALDAPDLPEGLYFDATSGVPMRGSPPPDQAPSLSQTRLLQLVKNATVAEVIEAGLEAFQVPDAVVDGGDDVEARAWHGRPRAKYRLVAQSGTNEQSLSPTSKVLAAYDTLPRLHTIEVASKRKSLDLAITPGSMDDIASTDPVFVLRLVPPERPFGAGSATDTSILSTSRSFPSDPFGASSSRPTPSALLSPRATRPAVLANGESGVDLIVSDQVRLRSSRANDSPRVRYSLLSAAGSSRDVSEALQPVLEGITNTHGTRSMTHDDLLERFAEQIPTMPETTVKADLHLLMRGLVLDKSHSSPSSSSLPPLSTPPPTSSSSTSTRRSPLSSSALSKATASAPLVTPLPDLQSGLHLPSQAQLQRSSSVRSVSASDAAMAMDTPARTSAPSRRTGDRVLSDSTVATGTDRQGHEKYNFHALYGIVDALVMEKPQGDVDQGLSSSHHLSPPSSPQTGALKRSSFAMSKLLEETPAERVWRESNGLFSVPFQSAETAPAGAEDEHLQFAPLMARIAAVEADLDDQLRALVGPSVSS</sequence>
<dbReference type="PANTHER" id="PTHR47775:SF1">
    <property type="entry name" value="BUD SITE SELECTION PROTEIN 14"/>
    <property type="match status" value="1"/>
</dbReference>
<proteinExistence type="predicted"/>
<dbReference type="PANTHER" id="PTHR47775">
    <property type="entry name" value="BUD SITE SELECTION PROTEIN 14"/>
    <property type="match status" value="1"/>
</dbReference>
<evidence type="ECO:0000256" key="3">
    <source>
        <dbReference type="SAM" id="MobiDB-lite"/>
    </source>
</evidence>
<feature type="compositionally biased region" description="Low complexity" evidence="3">
    <location>
        <begin position="886"/>
        <end position="903"/>
    </location>
</feature>
<feature type="compositionally biased region" description="Acidic residues" evidence="3">
    <location>
        <begin position="55"/>
        <end position="74"/>
    </location>
</feature>
<evidence type="ECO:0000256" key="2">
    <source>
        <dbReference type="PROSITE-ProRule" id="PRU00192"/>
    </source>
</evidence>
<reference evidence="6 7" key="1">
    <citation type="submission" date="2015-07" db="EMBL/GenBank/DDBJ databases">
        <title>Draft Genome Sequence of Malassezia furfur CBS1878 and Malassezia pachydermatis CBS1879.</title>
        <authorList>
            <person name="Triana S."/>
            <person name="Ohm R."/>
            <person name="Gonzalez A."/>
            <person name="DeCock H."/>
            <person name="Restrepo S."/>
            <person name="Celis A."/>
        </authorList>
    </citation>
    <scope>NUCLEOTIDE SEQUENCE [LARGE SCALE GENOMIC DNA]</scope>
    <source>
        <strain evidence="6 7">CBS 1879</strain>
    </source>
</reference>
<feature type="region of interest" description="Disordered" evidence="3">
    <location>
        <begin position="679"/>
        <end position="715"/>
    </location>
</feature>
<dbReference type="STRING" id="77020.A0A0M8MSF9"/>
<dbReference type="OrthoDB" id="196165at2759"/>
<feature type="domain" description="SH3" evidence="4">
    <location>
        <begin position="85"/>
        <end position="146"/>
    </location>
</feature>
<dbReference type="InterPro" id="IPR029071">
    <property type="entry name" value="Ubiquitin-like_domsf"/>
</dbReference>
<name>A0A0M8MSF9_9BASI</name>
<protein>
    <recommendedName>
        <fullName evidence="8">SH3 domain-containing protein</fullName>
    </recommendedName>
</protein>
<dbReference type="SUPFAM" id="SSF54236">
    <property type="entry name" value="Ubiquitin-like"/>
    <property type="match status" value="1"/>
</dbReference>
<keyword evidence="1 2" id="KW-0728">SH3 domain</keyword>
<feature type="region of interest" description="Disordered" evidence="3">
    <location>
        <begin position="191"/>
        <end position="256"/>
    </location>
</feature>
<keyword evidence="7" id="KW-1185">Reference proteome</keyword>
<feature type="compositionally biased region" description="Polar residues" evidence="3">
    <location>
        <begin position="921"/>
        <end position="930"/>
    </location>
</feature>